<protein>
    <recommendedName>
        <fullName evidence="1">Aspartyl/glutamyl-tRNA(Asn/Gln) amidotransferase subunit C</fullName>
        <shortName evidence="1">Asp/Glu-ADT subunit C</shortName>
        <ecNumber evidence="1">6.3.5.-</ecNumber>
    </recommendedName>
</protein>
<dbReference type="Gene3D" id="1.10.20.60">
    <property type="entry name" value="Glu-tRNAGln amidotransferase C subunit, N-terminal domain"/>
    <property type="match status" value="1"/>
</dbReference>
<dbReference type="InterPro" id="IPR003837">
    <property type="entry name" value="GatC"/>
</dbReference>
<comment type="similarity">
    <text evidence="1">Belongs to the GatC family.</text>
</comment>
<organism evidence="2 3">
    <name type="scientific">Oleiphilus messinensis</name>
    <dbReference type="NCBI Taxonomy" id="141451"/>
    <lineage>
        <taxon>Bacteria</taxon>
        <taxon>Pseudomonadati</taxon>
        <taxon>Pseudomonadota</taxon>
        <taxon>Gammaproteobacteria</taxon>
        <taxon>Oceanospirillales</taxon>
        <taxon>Oleiphilaceae</taxon>
        <taxon>Oleiphilus</taxon>
    </lineage>
</organism>
<dbReference type="GO" id="GO:0050567">
    <property type="term" value="F:glutaminyl-tRNA synthase (glutamine-hydrolyzing) activity"/>
    <property type="evidence" value="ECO:0007669"/>
    <property type="project" value="UniProtKB-UniRule"/>
</dbReference>
<dbReference type="HAMAP" id="MF_00122">
    <property type="entry name" value="GatC"/>
    <property type="match status" value="1"/>
</dbReference>
<dbReference type="GO" id="GO:0005524">
    <property type="term" value="F:ATP binding"/>
    <property type="evidence" value="ECO:0007669"/>
    <property type="project" value="UniProtKB-KW"/>
</dbReference>
<keyword evidence="1" id="KW-0436">Ligase</keyword>
<accession>A0A1Y0I644</accession>
<name>A0A1Y0I644_9GAMM</name>
<dbReference type="GO" id="GO:0006450">
    <property type="term" value="P:regulation of translational fidelity"/>
    <property type="evidence" value="ECO:0007669"/>
    <property type="project" value="InterPro"/>
</dbReference>
<keyword evidence="1" id="KW-0067">ATP-binding</keyword>
<dbReference type="EC" id="6.3.5.-" evidence="1"/>
<dbReference type="SUPFAM" id="SSF141000">
    <property type="entry name" value="Glu-tRNAGln amidotransferase C subunit"/>
    <property type="match status" value="1"/>
</dbReference>
<dbReference type="KEGG" id="ome:OLMES_1878"/>
<comment type="subunit">
    <text evidence="1">Heterotrimer of A, B and C subunits.</text>
</comment>
<keyword evidence="3" id="KW-1185">Reference proteome</keyword>
<dbReference type="PANTHER" id="PTHR15004:SF0">
    <property type="entry name" value="GLUTAMYL-TRNA(GLN) AMIDOTRANSFERASE SUBUNIT C, MITOCHONDRIAL"/>
    <property type="match status" value="1"/>
</dbReference>
<dbReference type="GO" id="GO:0050566">
    <property type="term" value="F:asparaginyl-tRNA synthase (glutamine-hydrolyzing) activity"/>
    <property type="evidence" value="ECO:0007669"/>
    <property type="project" value="RHEA"/>
</dbReference>
<keyword evidence="2" id="KW-0808">Transferase</keyword>
<keyword evidence="1" id="KW-0547">Nucleotide-binding</keyword>
<proteinExistence type="inferred from homology"/>
<dbReference type="PANTHER" id="PTHR15004">
    <property type="entry name" value="GLUTAMYL-TRNA(GLN) AMIDOTRANSFERASE SUBUNIT C, MITOCHONDRIAL"/>
    <property type="match status" value="1"/>
</dbReference>
<dbReference type="GO" id="GO:0006412">
    <property type="term" value="P:translation"/>
    <property type="evidence" value="ECO:0007669"/>
    <property type="project" value="UniProtKB-UniRule"/>
</dbReference>
<dbReference type="GO" id="GO:0070681">
    <property type="term" value="P:glutaminyl-tRNAGln biosynthesis via transamidation"/>
    <property type="evidence" value="ECO:0007669"/>
    <property type="project" value="TreeGrafter"/>
</dbReference>
<reference evidence="2 3" key="1">
    <citation type="submission" date="2017-05" db="EMBL/GenBank/DDBJ databases">
        <title>Genomic insights into alkan degradation activity of Oleiphilus messinensis.</title>
        <authorList>
            <person name="Kozyavkin S.A."/>
            <person name="Slesarev A.I."/>
            <person name="Golyshin P.N."/>
            <person name="Korzhenkov A."/>
            <person name="Golyshina O.N."/>
            <person name="Toshchakov S.V."/>
        </authorList>
    </citation>
    <scope>NUCLEOTIDE SEQUENCE [LARGE SCALE GENOMIC DNA]</scope>
    <source>
        <strain evidence="2 3">ME102</strain>
    </source>
</reference>
<dbReference type="Proteomes" id="UP000196027">
    <property type="component" value="Chromosome"/>
</dbReference>
<keyword evidence="1" id="KW-0648">Protein biosynthesis</keyword>
<comment type="catalytic activity">
    <reaction evidence="1">
        <text>L-aspartyl-tRNA(Asn) + L-glutamine + ATP + H2O = L-asparaginyl-tRNA(Asn) + L-glutamate + ADP + phosphate + 2 H(+)</text>
        <dbReference type="Rhea" id="RHEA:14513"/>
        <dbReference type="Rhea" id="RHEA-COMP:9674"/>
        <dbReference type="Rhea" id="RHEA-COMP:9677"/>
        <dbReference type="ChEBI" id="CHEBI:15377"/>
        <dbReference type="ChEBI" id="CHEBI:15378"/>
        <dbReference type="ChEBI" id="CHEBI:29985"/>
        <dbReference type="ChEBI" id="CHEBI:30616"/>
        <dbReference type="ChEBI" id="CHEBI:43474"/>
        <dbReference type="ChEBI" id="CHEBI:58359"/>
        <dbReference type="ChEBI" id="CHEBI:78515"/>
        <dbReference type="ChEBI" id="CHEBI:78516"/>
        <dbReference type="ChEBI" id="CHEBI:456216"/>
    </reaction>
</comment>
<gene>
    <name evidence="1 2" type="primary">gatC</name>
    <name evidence="2" type="ORF">OLMES_1878</name>
</gene>
<dbReference type="Pfam" id="PF02686">
    <property type="entry name" value="GatC"/>
    <property type="match status" value="1"/>
</dbReference>
<dbReference type="GO" id="GO:0016740">
    <property type="term" value="F:transferase activity"/>
    <property type="evidence" value="ECO:0007669"/>
    <property type="project" value="UniProtKB-KW"/>
</dbReference>
<dbReference type="EMBL" id="CP021425">
    <property type="protein sequence ID" value="ARU55952.1"/>
    <property type="molecule type" value="Genomic_DNA"/>
</dbReference>
<comment type="function">
    <text evidence="1">Allows the formation of correctly charged Asn-tRNA(Asn) or Gln-tRNA(Gln) through the transamidation of misacylated Asp-tRNA(Asn) or Glu-tRNA(Gln) in organisms which lack either or both of asparaginyl-tRNA or glutaminyl-tRNA synthetases. The reaction takes place in the presence of glutamine and ATP through an activated phospho-Asp-tRNA(Asn) or phospho-Glu-tRNA(Gln).</text>
</comment>
<dbReference type="InterPro" id="IPR036113">
    <property type="entry name" value="Asp/Glu-ADT_sf_sub_c"/>
</dbReference>
<sequence length="103" mass="11395">MLFRGEDQVSIEREDVEKIARLAKLKVSGVVIEQTTQELSNILGFIDQLQAVDTQNIEPMAHPTDATQKLRADVVTESDNRASFQAIAPASEDGLYLVPKVIE</sequence>
<evidence type="ECO:0000256" key="1">
    <source>
        <dbReference type="HAMAP-Rule" id="MF_00122"/>
    </source>
</evidence>
<evidence type="ECO:0000313" key="2">
    <source>
        <dbReference type="EMBL" id="ARU55952.1"/>
    </source>
</evidence>
<dbReference type="NCBIfam" id="TIGR00135">
    <property type="entry name" value="gatC"/>
    <property type="match status" value="1"/>
</dbReference>
<dbReference type="AlphaFoldDB" id="A0A1Y0I644"/>
<comment type="catalytic activity">
    <reaction evidence="1">
        <text>L-glutamyl-tRNA(Gln) + L-glutamine + ATP + H2O = L-glutaminyl-tRNA(Gln) + L-glutamate + ADP + phosphate + H(+)</text>
        <dbReference type="Rhea" id="RHEA:17521"/>
        <dbReference type="Rhea" id="RHEA-COMP:9681"/>
        <dbReference type="Rhea" id="RHEA-COMP:9684"/>
        <dbReference type="ChEBI" id="CHEBI:15377"/>
        <dbReference type="ChEBI" id="CHEBI:15378"/>
        <dbReference type="ChEBI" id="CHEBI:29985"/>
        <dbReference type="ChEBI" id="CHEBI:30616"/>
        <dbReference type="ChEBI" id="CHEBI:43474"/>
        <dbReference type="ChEBI" id="CHEBI:58359"/>
        <dbReference type="ChEBI" id="CHEBI:78520"/>
        <dbReference type="ChEBI" id="CHEBI:78521"/>
        <dbReference type="ChEBI" id="CHEBI:456216"/>
    </reaction>
</comment>
<evidence type="ECO:0000313" key="3">
    <source>
        <dbReference type="Proteomes" id="UP000196027"/>
    </source>
</evidence>